<protein>
    <submittedName>
        <fullName evidence="3">Lipoprotein</fullName>
    </submittedName>
</protein>
<dbReference type="AlphaFoldDB" id="A0A380N114"/>
<dbReference type="EMBL" id="UHIA01000004">
    <property type="protein sequence ID" value="SUO97591.1"/>
    <property type="molecule type" value="Genomic_DNA"/>
</dbReference>
<proteinExistence type="predicted"/>
<evidence type="ECO:0000256" key="1">
    <source>
        <dbReference type="SAM" id="SignalP"/>
    </source>
</evidence>
<evidence type="ECO:0000313" key="4">
    <source>
        <dbReference type="Proteomes" id="UP000254575"/>
    </source>
</evidence>
<keyword evidence="1" id="KW-0732">Signal</keyword>
<keyword evidence="3" id="KW-0449">Lipoprotein</keyword>
<evidence type="ECO:0000313" key="3">
    <source>
        <dbReference type="EMBL" id="SUO97591.1"/>
    </source>
</evidence>
<dbReference type="InterPro" id="IPR008816">
    <property type="entry name" value="Gly_zipper_2TM_dom"/>
</dbReference>
<accession>A0A380N114</accession>
<evidence type="ECO:0000259" key="2">
    <source>
        <dbReference type="Pfam" id="PF05433"/>
    </source>
</evidence>
<sequence length="112" mass="11809">MKTTYKIIGLLALSVSLSACVSNNNNPDMVRNAGLGAAAGGLLGQAIGRNTEATAAGAVIGGIIGSQVNTGSNQYQNNGYYNNGYPNNQQSYPVNNQYNNGYHNNGYYNYGY</sequence>
<dbReference type="Pfam" id="PF05433">
    <property type="entry name" value="Rick_17kDa_Anti"/>
    <property type="match status" value="1"/>
</dbReference>
<dbReference type="PROSITE" id="PS51257">
    <property type="entry name" value="PROKAR_LIPOPROTEIN"/>
    <property type="match status" value="1"/>
</dbReference>
<feature type="domain" description="Glycine zipper 2TM" evidence="2">
    <location>
        <begin position="33"/>
        <end position="68"/>
    </location>
</feature>
<feature type="chain" id="PRO_5016822150" evidence="1">
    <location>
        <begin position="22"/>
        <end position="112"/>
    </location>
</feature>
<name>A0A380N114_9GAMM</name>
<organism evidence="3 4">
    <name type="scientific">Suttonella indologenes</name>
    <dbReference type="NCBI Taxonomy" id="13276"/>
    <lineage>
        <taxon>Bacteria</taxon>
        <taxon>Pseudomonadati</taxon>
        <taxon>Pseudomonadota</taxon>
        <taxon>Gammaproteobacteria</taxon>
        <taxon>Cardiobacteriales</taxon>
        <taxon>Cardiobacteriaceae</taxon>
        <taxon>Suttonella</taxon>
    </lineage>
</organism>
<dbReference type="RefSeq" id="WP_115218695.1">
    <property type="nucleotide sequence ID" value="NZ_UHIA01000004.1"/>
</dbReference>
<gene>
    <name evidence="3" type="ORF">NCTC10717_01528</name>
</gene>
<feature type="signal peptide" evidence="1">
    <location>
        <begin position="1"/>
        <end position="21"/>
    </location>
</feature>
<keyword evidence="4" id="KW-1185">Reference proteome</keyword>
<dbReference type="Proteomes" id="UP000254575">
    <property type="component" value="Unassembled WGS sequence"/>
</dbReference>
<dbReference type="GO" id="GO:0019867">
    <property type="term" value="C:outer membrane"/>
    <property type="evidence" value="ECO:0007669"/>
    <property type="project" value="InterPro"/>
</dbReference>
<reference evidence="3 4" key="1">
    <citation type="submission" date="2018-06" db="EMBL/GenBank/DDBJ databases">
        <authorList>
            <consortium name="Pathogen Informatics"/>
            <person name="Doyle S."/>
        </authorList>
    </citation>
    <scope>NUCLEOTIDE SEQUENCE [LARGE SCALE GENOMIC DNA]</scope>
    <source>
        <strain evidence="3 4">NCTC10717</strain>
    </source>
</reference>